<evidence type="ECO:0000313" key="2">
    <source>
        <dbReference type="Proteomes" id="UP000233551"/>
    </source>
</evidence>
<protein>
    <submittedName>
        <fullName evidence="1">Uncharacterized protein</fullName>
    </submittedName>
</protein>
<keyword evidence="2" id="KW-1185">Reference proteome</keyword>
<organism evidence="1 2">
    <name type="scientific">Punica granatum</name>
    <name type="common">Pomegranate</name>
    <dbReference type="NCBI Taxonomy" id="22663"/>
    <lineage>
        <taxon>Eukaryota</taxon>
        <taxon>Viridiplantae</taxon>
        <taxon>Streptophyta</taxon>
        <taxon>Embryophyta</taxon>
        <taxon>Tracheophyta</taxon>
        <taxon>Spermatophyta</taxon>
        <taxon>Magnoliopsida</taxon>
        <taxon>eudicotyledons</taxon>
        <taxon>Gunneridae</taxon>
        <taxon>Pentapetalae</taxon>
        <taxon>rosids</taxon>
        <taxon>malvids</taxon>
        <taxon>Myrtales</taxon>
        <taxon>Lythraceae</taxon>
        <taxon>Punica</taxon>
    </lineage>
</organism>
<dbReference type="Proteomes" id="UP000233551">
    <property type="component" value="Unassembled WGS sequence"/>
</dbReference>
<proteinExistence type="predicted"/>
<reference evidence="1 2" key="1">
    <citation type="submission" date="2017-11" db="EMBL/GenBank/DDBJ databases">
        <title>De-novo sequencing of pomegranate (Punica granatum L.) genome.</title>
        <authorList>
            <person name="Akparov Z."/>
            <person name="Amiraslanov A."/>
            <person name="Hajiyeva S."/>
            <person name="Abbasov M."/>
            <person name="Kaur K."/>
            <person name="Hamwieh A."/>
            <person name="Solovyev V."/>
            <person name="Salamov A."/>
            <person name="Braich B."/>
            <person name="Kosarev P."/>
            <person name="Mahmoud A."/>
            <person name="Hajiyev E."/>
            <person name="Babayeva S."/>
            <person name="Izzatullayeva V."/>
            <person name="Mammadov A."/>
            <person name="Mammadov A."/>
            <person name="Sharifova S."/>
            <person name="Ojaghi J."/>
            <person name="Eynullazada K."/>
            <person name="Bayramov B."/>
            <person name="Abdulazimova A."/>
            <person name="Shahmuradov I."/>
        </authorList>
    </citation>
    <scope>NUCLEOTIDE SEQUENCE [LARGE SCALE GENOMIC DNA]</scope>
    <source>
        <strain evidence="2">cv. AG2017</strain>
        <tissue evidence="1">Leaf</tissue>
    </source>
</reference>
<sequence length="106" mass="12085">MASQKNEMATSSNMAKPFTHRLGEDRKVFAKNQITFDEFKEAVMLGRLCDSENSHFPHHNGKPNDPREMGLMLMCPTLIKVGIRYPLHADIAELCRRLTVALLRCL</sequence>
<gene>
    <name evidence="1" type="ORF">CRG98_012774</name>
</gene>
<dbReference type="EMBL" id="PGOL01000657">
    <property type="protein sequence ID" value="PKI66768.1"/>
    <property type="molecule type" value="Genomic_DNA"/>
</dbReference>
<accession>A0A2I0KE36</accession>
<dbReference type="AlphaFoldDB" id="A0A2I0KE36"/>
<evidence type="ECO:0000313" key="1">
    <source>
        <dbReference type="EMBL" id="PKI66768.1"/>
    </source>
</evidence>
<name>A0A2I0KE36_PUNGR</name>
<comment type="caution">
    <text evidence="1">The sequence shown here is derived from an EMBL/GenBank/DDBJ whole genome shotgun (WGS) entry which is preliminary data.</text>
</comment>